<evidence type="ECO:0000313" key="1">
    <source>
        <dbReference type="EMBL" id="UXE59434.1"/>
    </source>
</evidence>
<dbReference type="KEGG" id="wna:KA717_26930"/>
<proteinExistence type="predicted"/>
<name>A0A977KT73_9CYAN</name>
<dbReference type="AlphaFoldDB" id="A0A977KT73"/>
<organism evidence="1">
    <name type="scientific">Woronichinia naegeliana WA131</name>
    <dbReference type="NCBI Taxonomy" id="2824559"/>
    <lineage>
        <taxon>Bacteria</taxon>
        <taxon>Bacillati</taxon>
        <taxon>Cyanobacteriota</taxon>
        <taxon>Cyanophyceae</taxon>
        <taxon>Synechococcales</taxon>
        <taxon>Coelosphaeriaceae</taxon>
        <taxon>Woronichinia</taxon>
    </lineage>
</organism>
<reference evidence="1" key="1">
    <citation type="submission" date="2021-04" db="EMBL/GenBank/DDBJ databases">
        <title>Genome sequence of Woronichinia naegeliana from Washington state freshwater lake bloom.</title>
        <authorList>
            <person name="Dreher T.W."/>
        </authorList>
    </citation>
    <scope>NUCLEOTIDE SEQUENCE</scope>
    <source>
        <strain evidence="1">WA131</strain>
    </source>
</reference>
<dbReference type="Proteomes" id="UP001065613">
    <property type="component" value="Chromosome"/>
</dbReference>
<protein>
    <submittedName>
        <fullName evidence="1">Uncharacterized protein</fullName>
    </submittedName>
</protein>
<gene>
    <name evidence="1" type="ORF">KA717_26930</name>
</gene>
<dbReference type="EMBL" id="CP073041">
    <property type="protein sequence ID" value="UXE59434.1"/>
    <property type="molecule type" value="Genomic_DNA"/>
</dbReference>
<accession>A0A977KT73</accession>
<sequence length="65" mass="8012">MQPKEKKQIYRKQQNSIETPENLKNLFGGQLDEENRWIEMSKMIPWEEYEEEYAKNFTENPLFEI</sequence>